<dbReference type="STRING" id="267850.ADINL_2678"/>
<name>A0A063Y2L2_9GAMM</name>
<keyword evidence="1" id="KW-0812">Transmembrane</keyword>
<protein>
    <submittedName>
        <fullName evidence="3">Tricarboxylate transport protein TctB</fullName>
    </submittedName>
</protein>
<gene>
    <name evidence="3" type="ORF">ADINL_2678</name>
</gene>
<keyword evidence="1" id="KW-0472">Membrane</keyword>
<evidence type="ECO:0000313" key="3">
    <source>
        <dbReference type="EMBL" id="KDE38777.1"/>
    </source>
</evidence>
<dbReference type="AlphaFoldDB" id="A0A063Y2L2"/>
<dbReference type="Proteomes" id="UP000027318">
    <property type="component" value="Unassembled WGS sequence"/>
</dbReference>
<keyword evidence="4" id="KW-1185">Reference proteome</keyword>
<dbReference type="InterPro" id="IPR009936">
    <property type="entry name" value="DUF1468"/>
</dbReference>
<accession>A0A063Y2L2</accession>
<reference evidence="3 4" key="1">
    <citation type="journal article" date="2005" name="Int. J. Syst. Evol. Microbiol.">
        <title>Nitrincola lacisaponensis gen. nov., sp. nov., a novel alkaliphilic bacterium isolated from an alkaline, saline lake.</title>
        <authorList>
            <person name="Dimitriu P.A."/>
            <person name="Shukla S.K."/>
            <person name="Conradt J."/>
            <person name="Marquez M.C."/>
            <person name="Ventosa A."/>
            <person name="Maglia A."/>
            <person name="Peyton B.M."/>
            <person name="Pinkart H.C."/>
            <person name="Mormile M.R."/>
        </authorList>
    </citation>
    <scope>NUCLEOTIDE SEQUENCE [LARGE SCALE GENOMIC DNA]</scope>
    <source>
        <strain evidence="3 4">4CA</strain>
    </source>
</reference>
<evidence type="ECO:0000256" key="1">
    <source>
        <dbReference type="SAM" id="Phobius"/>
    </source>
</evidence>
<dbReference type="EMBL" id="JMSZ01000036">
    <property type="protein sequence ID" value="KDE38777.1"/>
    <property type="molecule type" value="Genomic_DNA"/>
</dbReference>
<sequence>MKAIHLDLVIGAIMLMFSAVFYSLSVQMPSDPAVFPKLILATLMAFSAYILVNGISKTWTAKKQGVAQERVFKQVRGPIVTFVALCVYVILIDVLGFFVSSTLAAVFFMRYFGVSSYLQMLLVLIIMNSFIYMLFVWQLRISLPTGLLL</sequence>
<evidence type="ECO:0000259" key="2">
    <source>
        <dbReference type="Pfam" id="PF07331"/>
    </source>
</evidence>
<dbReference type="Pfam" id="PF07331">
    <property type="entry name" value="TctB"/>
    <property type="match status" value="1"/>
</dbReference>
<evidence type="ECO:0000313" key="4">
    <source>
        <dbReference type="Proteomes" id="UP000027318"/>
    </source>
</evidence>
<feature type="domain" description="DUF1468" evidence="2">
    <location>
        <begin position="9"/>
        <end position="144"/>
    </location>
</feature>
<feature type="transmembrane region" description="Helical" evidence="1">
    <location>
        <begin position="38"/>
        <end position="59"/>
    </location>
</feature>
<feature type="transmembrane region" description="Helical" evidence="1">
    <location>
        <begin position="6"/>
        <end position="26"/>
    </location>
</feature>
<feature type="transmembrane region" description="Helical" evidence="1">
    <location>
        <begin position="120"/>
        <end position="139"/>
    </location>
</feature>
<organism evidence="3 4">
    <name type="scientific">Nitrincola lacisaponensis</name>
    <dbReference type="NCBI Taxonomy" id="267850"/>
    <lineage>
        <taxon>Bacteria</taxon>
        <taxon>Pseudomonadati</taxon>
        <taxon>Pseudomonadota</taxon>
        <taxon>Gammaproteobacteria</taxon>
        <taxon>Oceanospirillales</taxon>
        <taxon>Oceanospirillaceae</taxon>
        <taxon>Nitrincola</taxon>
    </lineage>
</organism>
<dbReference type="RefSeq" id="WP_051632830.1">
    <property type="nucleotide sequence ID" value="NZ_JMSZ01000036.1"/>
</dbReference>
<dbReference type="OrthoDB" id="2086708at2"/>
<comment type="caution">
    <text evidence="3">The sequence shown here is derived from an EMBL/GenBank/DDBJ whole genome shotgun (WGS) entry which is preliminary data.</text>
</comment>
<proteinExistence type="predicted"/>
<keyword evidence="1" id="KW-1133">Transmembrane helix</keyword>
<feature type="transmembrane region" description="Helical" evidence="1">
    <location>
        <begin position="79"/>
        <end position="108"/>
    </location>
</feature>